<sequence>MRSRPSDPRLACAFVPYNVRDPNRTEYNVEHDVAAPSQTSLLVNSASSTGSDDGPVTGSRCRLSLLAVFRHAVRDRPLVAGHRPHAPGYRPPAAGHRSPAMAGASCAIDEMKGRATDVSGAYIHERQYRSAASLVGGTAHAAMRLNPERWASGLLKGA</sequence>
<name>F0XUS0_GROCL</name>
<dbReference type="EMBL" id="GL630006">
    <property type="protein sequence ID" value="EFW98764.1"/>
    <property type="molecule type" value="Genomic_DNA"/>
</dbReference>
<keyword evidence="3" id="KW-1185">Reference proteome</keyword>
<evidence type="ECO:0000256" key="1">
    <source>
        <dbReference type="SAM" id="MobiDB-lite"/>
    </source>
</evidence>
<dbReference type="RefSeq" id="XP_014168247.1">
    <property type="nucleotide sequence ID" value="XM_014312772.1"/>
</dbReference>
<dbReference type="InParanoid" id="F0XUS0"/>
<organism evidence="3">
    <name type="scientific">Grosmannia clavigera (strain kw1407 / UAMH 11150)</name>
    <name type="common">Blue stain fungus</name>
    <name type="synonym">Graphiocladiella clavigera</name>
    <dbReference type="NCBI Taxonomy" id="655863"/>
    <lineage>
        <taxon>Eukaryota</taxon>
        <taxon>Fungi</taxon>
        <taxon>Dikarya</taxon>
        <taxon>Ascomycota</taxon>
        <taxon>Pezizomycotina</taxon>
        <taxon>Sordariomycetes</taxon>
        <taxon>Sordariomycetidae</taxon>
        <taxon>Ophiostomatales</taxon>
        <taxon>Ophiostomataceae</taxon>
        <taxon>Leptographium</taxon>
    </lineage>
</organism>
<reference evidence="2 3" key="1">
    <citation type="journal article" date="2011" name="Proc. Natl. Acad. Sci. U.S.A.">
        <title>Genome and transcriptome analyses of the mountain pine beetle-fungal symbiont Grosmannia clavigera, a lodgepole pine pathogen.</title>
        <authorList>
            <person name="DiGuistini S."/>
            <person name="Wang Y."/>
            <person name="Liao N.Y."/>
            <person name="Taylor G."/>
            <person name="Tanguay P."/>
            <person name="Feau N."/>
            <person name="Henrissat B."/>
            <person name="Chan S.K."/>
            <person name="Hesse-Orce U."/>
            <person name="Alamouti S.M."/>
            <person name="Tsui C.K.M."/>
            <person name="Docking R.T."/>
            <person name="Levasseur A."/>
            <person name="Haridas S."/>
            <person name="Robertson G."/>
            <person name="Birol I."/>
            <person name="Holt R.A."/>
            <person name="Marra M.A."/>
            <person name="Hamelin R.C."/>
            <person name="Hirst M."/>
            <person name="Jones S.J.M."/>
            <person name="Bohlmann J."/>
            <person name="Breuil C."/>
        </authorList>
    </citation>
    <scope>NUCLEOTIDE SEQUENCE [LARGE SCALE GENOMIC DNA]</scope>
    <source>
        <strain evidence="3">kw1407 / UAMH 11150</strain>
    </source>
</reference>
<dbReference type="AlphaFoldDB" id="F0XUS0"/>
<accession>F0XUS0</accession>
<gene>
    <name evidence="2" type="ORF">CMQ_4616</name>
</gene>
<protein>
    <submittedName>
        <fullName evidence="2">Uncharacterized protein</fullName>
    </submittedName>
</protein>
<feature type="region of interest" description="Disordered" evidence="1">
    <location>
        <begin position="81"/>
        <end position="100"/>
    </location>
</feature>
<evidence type="ECO:0000313" key="2">
    <source>
        <dbReference type="EMBL" id="EFW98764.1"/>
    </source>
</evidence>
<proteinExistence type="predicted"/>
<dbReference type="HOGENOM" id="CLU_1669555_0_0_1"/>
<evidence type="ECO:0000313" key="3">
    <source>
        <dbReference type="Proteomes" id="UP000007796"/>
    </source>
</evidence>
<dbReference type="Proteomes" id="UP000007796">
    <property type="component" value="Unassembled WGS sequence"/>
</dbReference>
<dbReference type="GeneID" id="25977847"/>